<reference evidence="1 2" key="1">
    <citation type="journal article" date="2021" name="Int. J. Syst. Evol. Microbiol.">
        <title>Reticulibacter mediterranei gen. nov., sp. nov., within the new family Reticulibacteraceae fam. nov., and Ktedonospora formicarum gen. nov., sp. nov., Ktedonobacter robiniae sp. nov., Dictyobacter formicarum sp. nov. and Dictyobacter arantiisoli sp. nov., belonging to the class Ktedonobacteria.</title>
        <authorList>
            <person name="Yabe S."/>
            <person name="Zheng Y."/>
            <person name="Wang C.M."/>
            <person name="Sakai Y."/>
            <person name="Abe K."/>
            <person name="Yokota A."/>
            <person name="Donadio S."/>
            <person name="Cavaletti L."/>
            <person name="Monciardini P."/>
        </authorList>
    </citation>
    <scope>NUCLEOTIDE SEQUENCE [LARGE SCALE GENOMIC DNA]</scope>
    <source>
        <strain evidence="1 2">SOSP1-30</strain>
    </source>
</reference>
<organism evidence="1 2">
    <name type="scientific">Ktedonobacter robiniae</name>
    <dbReference type="NCBI Taxonomy" id="2778365"/>
    <lineage>
        <taxon>Bacteria</taxon>
        <taxon>Bacillati</taxon>
        <taxon>Chloroflexota</taxon>
        <taxon>Ktedonobacteria</taxon>
        <taxon>Ktedonobacterales</taxon>
        <taxon>Ktedonobacteraceae</taxon>
        <taxon>Ktedonobacter</taxon>
    </lineage>
</organism>
<dbReference type="Proteomes" id="UP000654345">
    <property type="component" value="Unassembled WGS sequence"/>
</dbReference>
<proteinExistence type="predicted"/>
<comment type="caution">
    <text evidence="1">The sequence shown here is derived from an EMBL/GenBank/DDBJ whole genome shotgun (WGS) entry which is preliminary data.</text>
</comment>
<evidence type="ECO:0000313" key="2">
    <source>
        <dbReference type="Proteomes" id="UP000654345"/>
    </source>
</evidence>
<dbReference type="EMBL" id="BNJG01000002">
    <property type="protein sequence ID" value="GHO55848.1"/>
    <property type="molecule type" value="Genomic_DNA"/>
</dbReference>
<evidence type="ECO:0000313" key="1">
    <source>
        <dbReference type="EMBL" id="GHO55848.1"/>
    </source>
</evidence>
<accession>A0ABQ3UT14</accession>
<sequence length="232" mass="26470">MTYSPQNRSKERQEACHQAEQITAICEQFHITLDAIDWQQFGMQASVKVDSIEIASLLTLSRRTSDNLLRQIQIKLFEHAALKAIHAHPNLKALMWTPVEVVQPQTFFSFWIVTMETDERVSIIESLKNGRRVYELYTLDGSDEQLIQLFGPMGEGTYPLGEKVTIQVRERQYTGEIRYILSPGKNPLLRKYVSKGSPNMSGKAYPSESVARYLVNCHDGFPHIVTQLQIVG</sequence>
<gene>
    <name evidence="1" type="ORF">KSB_43230</name>
</gene>
<dbReference type="RefSeq" id="WP_201372481.1">
    <property type="nucleotide sequence ID" value="NZ_BNJG01000002.1"/>
</dbReference>
<name>A0ABQ3UT14_9CHLR</name>
<keyword evidence="2" id="KW-1185">Reference proteome</keyword>
<protein>
    <submittedName>
        <fullName evidence="1">Uncharacterized protein</fullName>
    </submittedName>
</protein>